<dbReference type="AlphaFoldDB" id="A0A7S3LLP7"/>
<proteinExistence type="predicted"/>
<gene>
    <name evidence="2" type="ORF">ASTO00021_LOCUS5584</name>
</gene>
<name>A0A7S3LLP7_9STRA</name>
<feature type="compositionally biased region" description="Basic residues" evidence="1">
    <location>
        <begin position="173"/>
        <end position="185"/>
    </location>
</feature>
<feature type="region of interest" description="Disordered" evidence="1">
    <location>
        <begin position="143"/>
        <end position="194"/>
    </location>
</feature>
<sequence>MNGVERMATSVIVAEEKTVFSGQDLKDQVALAFGFNVPEKSANDSKTDSDTDFEMDKRKELQRAGLGAKAADVNIEKNEKIEHQILKRSLAKERDAARAHTQIAKSFREKEPEVGIELNSWKTDISAHGEEDEEDKLMMLTSRKRQRTIPLANLLSSKSQSAKQEMGVESTERKKKRKKTKKSKNKNMNANSKV</sequence>
<reference evidence="2" key="1">
    <citation type="submission" date="2021-01" db="EMBL/GenBank/DDBJ databases">
        <authorList>
            <person name="Corre E."/>
            <person name="Pelletier E."/>
            <person name="Niang G."/>
            <person name="Scheremetjew M."/>
            <person name="Finn R."/>
            <person name="Kale V."/>
            <person name="Holt S."/>
            <person name="Cochrane G."/>
            <person name="Meng A."/>
            <person name="Brown T."/>
            <person name="Cohen L."/>
        </authorList>
    </citation>
    <scope>NUCLEOTIDE SEQUENCE</scope>
    <source>
        <strain evidence="2">GSBS06</strain>
    </source>
</reference>
<feature type="compositionally biased region" description="Polar residues" evidence="1">
    <location>
        <begin position="154"/>
        <end position="163"/>
    </location>
</feature>
<evidence type="ECO:0000313" key="2">
    <source>
        <dbReference type="EMBL" id="CAE0435304.1"/>
    </source>
</evidence>
<accession>A0A7S3LLP7</accession>
<protein>
    <submittedName>
        <fullName evidence="2">Uncharacterized protein</fullName>
    </submittedName>
</protein>
<evidence type="ECO:0000256" key="1">
    <source>
        <dbReference type="SAM" id="MobiDB-lite"/>
    </source>
</evidence>
<organism evidence="2">
    <name type="scientific">Aplanochytrium stocchinoi</name>
    <dbReference type="NCBI Taxonomy" id="215587"/>
    <lineage>
        <taxon>Eukaryota</taxon>
        <taxon>Sar</taxon>
        <taxon>Stramenopiles</taxon>
        <taxon>Bigyra</taxon>
        <taxon>Labyrinthulomycetes</taxon>
        <taxon>Thraustochytrida</taxon>
        <taxon>Thraustochytriidae</taxon>
        <taxon>Aplanochytrium</taxon>
    </lineage>
</organism>
<dbReference type="EMBL" id="HBIN01007602">
    <property type="protein sequence ID" value="CAE0435304.1"/>
    <property type="molecule type" value="Transcribed_RNA"/>
</dbReference>